<dbReference type="AlphaFoldDB" id="A0A0F9Q8E6"/>
<organism evidence="2">
    <name type="scientific">marine sediment metagenome</name>
    <dbReference type="NCBI Taxonomy" id="412755"/>
    <lineage>
        <taxon>unclassified sequences</taxon>
        <taxon>metagenomes</taxon>
        <taxon>ecological metagenomes</taxon>
    </lineage>
</organism>
<sequence length="252" mass="29139">MAPVMDFIDVSHHNGVLPWNRLRDAGVKGAMCKVSDGYFMAPDYRGHIDSQFENNWTAANMFELRGATTFITFDANLSGGLSPAQQVKLGIDHIGDHKDEDIYAIDVEQHPRQIAHISKLARLHMLVDAFAEARKWWDEEFIWNYTGKWWWDYELPRNIPISILRHPLWAAYYGINFARFGIPRGYVLEDVVAHQFSPWDKTAGHTLDRNDFLWDWDSYLKVQDVPPVDPPPDPEIPSSGCLYELIKLVNRK</sequence>
<dbReference type="GO" id="GO:0009253">
    <property type="term" value="P:peptidoglycan catabolic process"/>
    <property type="evidence" value="ECO:0007669"/>
    <property type="project" value="InterPro"/>
</dbReference>
<dbReference type="PROSITE" id="PS51904">
    <property type="entry name" value="GLYCOSYL_HYDROL_F25_2"/>
    <property type="match status" value="1"/>
</dbReference>
<evidence type="ECO:0000313" key="2">
    <source>
        <dbReference type="EMBL" id="KKN33282.1"/>
    </source>
</evidence>
<evidence type="ECO:0000256" key="1">
    <source>
        <dbReference type="ARBA" id="ARBA00010646"/>
    </source>
</evidence>
<name>A0A0F9Q8E6_9ZZZZ</name>
<dbReference type="InterPro" id="IPR002053">
    <property type="entry name" value="Glyco_hydro_25"/>
</dbReference>
<dbReference type="Gene3D" id="3.20.20.80">
    <property type="entry name" value="Glycosidases"/>
    <property type="match status" value="1"/>
</dbReference>
<dbReference type="GO" id="GO:0003796">
    <property type="term" value="F:lysozyme activity"/>
    <property type="evidence" value="ECO:0007669"/>
    <property type="project" value="InterPro"/>
</dbReference>
<accession>A0A0F9Q8E6</accession>
<dbReference type="SUPFAM" id="SSF51445">
    <property type="entry name" value="(Trans)glycosidases"/>
    <property type="match status" value="1"/>
</dbReference>
<dbReference type="EMBL" id="LAZR01002191">
    <property type="protein sequence ID" value="KKN33282.1"/>
    <property type="molecule type" value="Genomic_DNA"/>
</dbReference>
<gene>
    <name evidence="2" type="ORF">LCGC14_0805320</name>
</gene>
<dbReference type="InterPro" id="IPR017853">
    <property type="entry name" value="GH"/>
</dbReference>
<comment type="similarity">
    <text evidence="1">Belongs to the glycosyl hydrolase 25 family.</text>
</comment>
<proteinExistence type="inferred from homology"/>
<dbReference type="GO" id="GO:0016998">
    <property type="term" value="P:cell wall macromolecule catabolic process"/>
    <property type="evidence" value="ECO:0007669"/>
    <property type="project" value="InterPro"/>
</dbReference>
<comment type="caution">
    <text evidence="2">The sequence shown here is derived from an EMBL/GenBank/DDBJ whole genome shotgun (WGS) entry which is preliminary data.</text>
</comment>
<reference evidence="2" key="1">
    <citation type="journal article" date="2015" name="Nature">
        <title>Complex archaea that bridge the gap between prokaryotes and eukaryotes.</title>
        <authorList>
            <person name="Spang A."/>
            <person name="Saw J.H."/>
            <person name="Jorgensen S.L."/>
            <person name="Zaremba-Niedzwiedzka K."/>
            <person name="Martijn J."/>
            <person name="Lind A.E."/>
            <person name="van Eijk R."/>
            <person name="Schleper C."/>
            <person name="Guy L."/>
            <person name="Ettema T.J."/>
        </authorList>
    </citation>
    <scope>NUCLEOTIDE SEQUENCE</scope>
</reference>
<protein>
    <submittedName>
        <fullName evidence="2">Uncharacterized protein</fullName>
    </submittedName>
</protein>
<dbReference type="Pfam" id="PF01183">
    <property type="entry name" value="Glyco_hydro_25"/>
    <property type="match status" value="1"/>
</dbReference>